<keyword evidence="3" id="KW-0418">Kinase</keyword>
<evidence type="ECO:0000313" key="3">
    <source>
        <dbReference type="EMBL" id="KAK4442046.1"/>
    </source>
</evidence>
<dbReference type="InterPro" id="IPR011009">
    <property type="entry name" value="Kinase-like_dom_sf"/>
</dbReference>
<evidence type="ECO:0000256" key="2">
    <source>
        <dbReference type="ARBA" id="ARBA00048655"/>
    </source>
</evidence>
<dbReference type="PANTHER" id="PTHR12149">
    <property type="entry name" value="FRUCTOSAMINE 3 KINASE-RELATED PROTEIN"/>
    <property type="match status" value="1"/>
</dbReference>
<dbReference type="AlphaFoldDB" id="A0AAV9FX51"/>
<reference evidence="3" key="2">
    <citation type="submission" date="2023-05" db="EMBL/GenBank/DDBJ databases">
        <authorList>
            <consortium name="Lawrence Berkeley National Laboratory"/>
            <person name="Steindorff A."/>
            <person name="Hensen N."/>
            <person name="Bonometti L."/>
            <person name="Westerberg I."/>
            <person name="Brannstrom I.O."/>
            <person name="Guillou S."/>
            <person name="Cros-Aarteil S."/>
            <person name="Calhoun S."/>
            <person name="Haridas S."/>
            <person name="Kuo A."/>
            <person name="Mondo S."/>
            <person name="Pangilinan J."/>
            <person name="Riley R."/>
            <person name="Labutti K."/>
            <person name="Andreopoulos B."/>
            <person name="Lipzen A."/>
            <person name="Chen C."/>
            <person name="Yanf M."/>
            <person name="Daum C."/>
            <person name="Ng V."/>
            <person name="Clum A."/>
            <person name="Ohm R."/>
            <person name="Martin F."/>
            <person name="Silar P."/>
            <person name="Natvig D."/>
            <person name="Lalanne C."/>
            <person name="Gautier V."/>
            <person name="Ament-Velasquez S.L."/>
            <person name="Kruys A."/>
            <person name="Hutchinson M.I."/>
            <person name="Powell A.J."/>
            <person name="Barry K."/>
            <person name="Miller A.N."/>
            <person name="Grigoriev I.V."/>
            <person name="Debuchy R."/>
            <person name="Gladieux P."/>
            <person name="Thoren M.H."/>
            <person name="Johannesson H."/>
        </authorList>
    </citation>
    <scope>NUCLEOTIDE SEQUENCE</scope>
    <source>
        <strain evidence="3">PSN243</strain>
    </source>
</reference>
<gene>
    <name evidence="3" type="ORF">QBC34DRAFT_313941</name>
</gene>
<dbReference type="InterPro" id="IPR016477">
    <property type="entry name" value="Fructo-/Ketosamine-3-kinase"/>
</dbReference>
<dbReference type="EMBL" id="MU866037">
    <property type="protein sequence ID" value="KAK4442046.1"/>
    <property type="molecule type" value="Genomic_DNA"/>
</dbReference>
<proteinExistence type="predicted"/>
<dbReference type="GO" id="GO:0016301">
    <property type="term" value="F:kinase activity"/>
    <property type="evidence" value="ECO:0007669"/>
    <property type="project" value="UniProtKB-KW"/>
</dbReference>
<dbReference type="Proteomes" id="UP001321760">
    <property type="component" value="Unassembled WGS sequence"/>
</dbReference>
<dbReference type="PANTHER" id="PTHR12149:SF8">
    <property type="entry name" value="PROTEIN-RIBULOSAMINE 3-KINASE"/>
    <property type="match status" value="1"/>
</dbReference>
<dbReference type="EC" id="2.7.1.172" evidence="1"/>
<comment type="catalytic activity">
    <reaction evidence="2">
        <text>N(6)-D-ribulosyl-L-lysyl-[protein] + ATP = N(6)-(3-O-phospho-D-ribulosyl)-L-lysyl-[protein] + ADP + H(+)</text>
        <dbReference type="Rhea" id="RHEA:48432"/>
        <dbReference type="Rhea" id="RHEA-COMP:12103"/>
        <dbReference type="Rhea" id="RHEA-COMP:12104"/>
        <dbReference type="ChEBI" id="CHEBI:15378"/>
        <dbReference type="ChEBI" id="CHEBI:30616"/>
        <dbReference type="ChEBI" id="CHEBI:90418"/>
        <dbReference type="ChEBI" id="CHEBI:90420"/>
        <dbReference type="ChEBI" id="CHEBI:456216"/>
        <dbReference type="EC" id="2.7.1.172"/>
    </reaction>
    <physiologicalReaction direction="left-to-right" evidence="2">
        <dbReference type="Rhea" id="RHEA:48433"/>
    </physiologicalReaction>
</comment>
<dbReference type="GO" id="GO:0102193">
    <property type="term" value="F:protein-ribulosamine 3-kinase activity"/>
    <property type="evidence" value="ECO:0007669"/>
    <property type="project" value="UniProtKB-EC"/>
</dbReference>
<name>A0AAV9FX51_9PEZI</name>
<keyword evidence="4" id="KW-1185">Reference proteome</keyword>
<evidence type="ECO:0000313" key="4">
    <source>
        <dbReference type="Proteomes" id="UP001321760"/>
    </source>
</evidence>
<sequence length="390" mass="44574">MALASAPLAAHGLRPSFDHDDPALCRGIEGSFPLFAAVVNAMRHEGNAGEIIRATQHGDHCSWFRIGRIEAKDGQGQTRHFFVKYGAGEIGKDLLEMEFHSQKKLYSMIPDNVPMPIAWGDLGLRKPHHGTFFLTQFVQFDDRRLPDVEAAGELIARLHSASIGSRKTFDGLLYHVNGWGSKWQTLFEKILFQLYHYNTLSNGTDHEFETALKETIWYVVPRLLDALEEDGRKIEPCFIHGDLWNGNLGHAIKTSRLYIFDSGGYYAHSEMEFAYWKTQHHAMHENDYCSADSRHRPPSEPVNEFEDRIILYTLKPCLLFSSMHPGHITRQRALDNKKHLLQKYRPQDSLGSPPPVDPVYKEITDGNLKHLLVREYPPEIATFIDSRRSV</sequence>
<reference evidence="3" key="1">
    <citation type="journal article" date="2023" name="Mol. Phylogenet. Evol.">
        <title>Genome-scale phylogeny and comparative genomics of the fungal order Sordariales.</title>
        <authorList>
            <person name="Hensen N."/>
            <person name="Bonometti L."/>
            <person name="Westerberg I."/>
            <person name="Brannstrom I.O."/>
            <person name="Guillou S."/>
            <person name="Cros-Aarteil S."/>
            <person name="Calhoun S."/>
            <person name="Haridas S."/>
            <person name="Kuo A."/>
            <person name="Mondo S."/>
            <person name="Pangilinan J."/>
            <person name="Riley R."/>
            <person name="LaButti K."/>
            <person name="Andreopoulos B."/>
            <person name="Lipzen A."/>
            <person name="Chen C."/>
            <person name="Yan M."/>
            <person name="Daum C."/>
            <person name="Ng V."/>
            <person name="Clum A."/>
            <person name="Steindorff A."/>
            <person name="Ohm R.A."/>
            <person name="Martin F."/>
            <person name="Silar P."/>
            <person name="Natvig D.O."/>
            <person name="Lalanne C."/>
            <person name="Gautier V."/>
            <person name="Ament-Velasquez S.L."/>
            <person name="Kruys A."/>
            <person name="Hutchinson M.I."/>
            <person name="Powell A.J."/>
            <person name="Barry K."/>
            <person name="Miller A.N."/>
            <person name="Grigoriev I.V."/>
            <person name="Debuchy R."/>
            <person name="Gladieux P."/>
            <person name="Hiltunen Thoren M."/>
            <person name="Johannesson H."/>
        </authorList>
    </citation>
    <scope>NUCLEOTIDE SEQUENCE</scope>
    <source>
        <strain evidence="3">PSN243</strain>
    </source>
</reference>
<dbReference type="Pfam" id="PF03881">
    <property type="entry name" value="Fructosamin_kin"/>
    <property type="match status" value="1"/>
</dbReference>
<dbReference type="Gene3D" id="3.90.1200.10">
    <property type="match status" value="1"/>
</dbReference>
<dbReference type="SUPFAM" id="SSF56112">
    <property type="entry name" value="Protein kinase-like (PK-like)"/>
    <property type="match status" value="1"/>
</dbReference>
<accession>A0AAV9FX51</accession>
<protein>
    <recommendedName>
        <fullName evidence="1">protein-ribulosamine 3-kinase</fullName>
        <ecNumber evidence="1">2.7.1.172</ecNumber>
    </recommendedName>
</protein>
<comment type="caution">
    <text evidence="3">The sequence shown here is derived from an EMBL/GenBank/DDBJ whole genome shotgun (WGS) entry which is preliminary data.</text>
</comment>
<organism evidence="3 4">
    <name type="scientific">Podospora aff. communis PSN243</name>
    <dbReference type="NCBI Taxonomy" id="3040156"/>
    <lineage>
        <taxon>Eukaryota</taxon>
        <taxon>Fungi</taxon>
        <taxon>Dikarya</taxon>
        <taxon>Ascomycota</taxon>
        <taxon>Pezizomycotina</taxon>
        <taxon>Sordariomycetes</taxon>
        <taxon>Sordariomycetidae</taxon>
        <taxon>Sordariales</taxon>
        <taxon>Podosporaceae</taxon>
        <taxon>Podospora</taxon>
    </lineage>
</organism>
<keyword evidence="3" id="KW-0808">Transferase</keyword>
<evidence type="ECO:0000256" key="1">
    <source>
        <dbReference type="ARBA" id="ARBA00011961"/>
    </source>
</evidence>